<proteinExistence type="inferred from homology"/>
<dbReference type="InterPro" id="IPR016130">
    <property type="entry name" value="Tyr_Pase_AS"/>
</dbReference>
<dbReference type="InterPro" id="IPR000340">
    <property type="entry name" value="Dual-sp_phosphatase_cat-dom"/>
</dbReference>
<dbReference type="AGR" id="Xenbase:XB-GENE-1018365"/>
<comment type="catalytic activity">
    <reaction evidence="13">
        <text>O-phospho-L-threonyl-[protein] + H2O = L-threonyl-[protein] + phosphate</text>
        <dbReference type="Rhea" id="RHEA:47004"/>
        <dbReference type="Rhea" id="RHEA-COMP:11060"/>
        <dbReference type="Rhea" id="RHEA-COMP:11605"/>
        <dbReference type="ChEBI" id="CHEBI:15377"/>
        <dbReference type="ChEBI" id="CHEBI:30013"/>
        <dbReference type="ChEBI" id="CHEBI:43474"/>
        <dbReference type="ChEBI" id="CHEBI:61977"/>
        <dbReference type="EC" id="3.1.3.16"/>
    </reaction>
</comment>
<dbReference type="PRINTS" id="PR01908">
    <property type="entry name" value="ADSPHPHTASE"/>
</dbReference>
<dbReference type="AlphaFoldDB" id="A0A7D9NLL1"/>
<dbReference type="GO" id="GO:0017017">
    <property type="term" value="F:MAP kinase tyrosine/serine/threonine phosphatase activity"/>
    <property type="evidence" value="ECO:0007669"/>
    <property type="project" value="InterPro"/>
</dbReference>
<dbReference type="Gene3D" id="3.90.190.10">
    <property type="entry name" value="Protein tyrosine phosphatase superfamily"/>
    <property type="match status" value="1"/>
</dbReference>
<evidence type="ECO:0000256" key="6">
    <source>
        <dbReference type="ARBA" id="ARBA00022792"/>
    </source>
</evidence>
<evidence type="ECO:0000313" key="19">
    <source>
        <dbReference type="RefSeq" id="XP_017946129.1"/>
    </source>
</evidence>
<reference evidence="16" key="2">
    <citation type="submission" date="2011-06" db="UniProtKB">
        <authorList>
            <consortium name="Ensembl"/>
        </authorList>
    </citation>
    <scope>IDENTIFICATION</scope>
</reference>
<dbReference type="SUPFAM" id="SSF52799">
    <property type="entry name" value="(Phosphotyrosine protein) phosphatases II"/>
    <property type="match status" value="1"/>
</dbReference>
<dbReference type="InterPro" id="IPR000387">
    <property type="entry name" value="Tyr_Pase_dom"/>
</dbReference>
<dbReference type="InterPro" id="IPR020422">
    <property type="entry name" value="TYR_PHOSPHATASE_DUAL_dom"/>
</dbReference>
<dbReference type="OMA" id="GVEYFHI"/>
<dbReference type="GO" id="GO:0004722">
    <property type="term" value="F:protein serine/threonine phosphatase activity"/>
    <property type="evidence" value="ECO:0007669"/>
    <property type="project" value="UniProtKB-EC"/>
</dbReference>
<dbReference type="KEGG" id="xtr:100491030"/>
<dbReference type="SMART" id="SM00195">
    <property type="entry name" value="DSPc"/>
    <property type="match status" value="1"/>
</dbReference>
<dbReference type="GO" id="GO:0005737">
    <property type="term" value="C:cytoplasm"/>
    <property type="evidence" value="ECO:0000318"/>
    <property type="project" value="GO_Central"/>
</dbReference>
<keyword evidence="7" id="KW-0378">Hydrolase</keyword>
<evidence type="ECO:0000256" key="1">
    <source>
        <dbReference type="ARBA" id="ARBA00004123"/>
    </source>
</evidence>
<feature type="domain" description="Tyrosine specific protein phosphatases" evidence="15">
    <location>
        <begin position="83"/>
        <end position="138"/>
    </location>
</feature>
<dbReference type="GO" id="GO:0005743">
    <property type="term" value="C:mitochondrial inner membrane"/>
    <property type="evidence" value="ECO:0007669"/>
    <property type="project" value="UniProtKB-SubCell"/>
</dbReference>
<dbReference type="GO" id="GO:0004725">
    <property type="term" value="F:protein tyrosine phosphatase activity"/>
    <property type="evidence" value="ECO:0000318"/>
    <property type="project" value="GO_Central"/>
</dbReference>
<name>A0A7D9NLL1_XENTR</name>
<dbReference type="DNASU" id="613083"/>
<feature type="domain" description="Tyrosine-protein phosphatase" evidence="14">
    <location>
        <begin position="18"/>
        <end position="159"/>
    </location>
</feature>
<evidence type="ECO:0000256" key="13">
    <source>
        <dbReference type="ARBA" id="ARBA00048336"/>
    </source>
</evidence>
<evidence type="ECO:0000259" key="15">
    <source>
        <dbReference type="PROSITE" id="PS50056"/>
    </source>
</evidence>
<evidence type="ECO:0000256" key="7">
    <source>
        <dbReference type="ARBA" id="ARBA00022801"/>
    </source>
</evidence>
<dbReference type="GeneID" id="100491030"/>
<dbReference type="RefSeq" id="XP_017946129.1">
    <property type="nucleotide sequence ID" value="XM_018090640.2"/>
</dbReference>
<dbReference type="GO" id="GO:0005634">
    <property type="term" value="C:nucleus"/>
    <property type="evidence" value="ECO:0007669"/>
    <property type="project" value="UniProtKB-SubCell"/>
</dbReference>
<dbReference type="OrthoDB" id="14833at2759"/>
<reference evidence="18 19" key="3">
    <citation type="submission" date="2025-04" db="UniProtKB">
        <authorList>
            <consortium name="RefSeq"/>
        </authorList>
    </citation>
    <scope>IDENTIFICATION</scope>
    <source>
        <strain evidence="18 19">Nigerian</strain>
        <tissue evidence="18 19">Liver and blood</tissue>
    </source>
</reference>
<dbReference type="PRINTS" id="PR01910">
    <property type="entry name" value="ADSPHPHTASEB"/>
</dbReference>
<dbReference type="Bgee" id="ENSXETG00000019946">
    <property type="expression patterns" value="Expressed in skeletal muscle tissue and 11 other cell types or tissues"/>
</dbReference>
<keyword evidence="6" id="KW-0999">Mitochondrion inner membrane</keyword>
<dbReference type="Proteomes" id="UP000008143">
    <property type="component" value="Chromosome 1"/>
</dbReference>
<keyword evidence="11" id="KW-0539">Nucleus</keyword>
<evidence type="ECO:0000313" key="18">
    <source>
        <dbReference type="RefSeq" id="XP_002931751.1"/>
    </source>
</evidence>
<dbReference type="InterPro" id="IPR029021">
    <property type="entry name" value="Prot-tyrosine_phosphatase-like"/>
</dbReference>
<keyword evidence="5" id="KW-0963">Cytoplasm</keyword>
<evidence type="ECO:0000259" key="14">
    <source>
        <dbReference type="PROSITE" id="PS50054"/>
    </source>
</evidence>
<gene>
    <name evidence="16 18 19 20" type="primary">dusp18</name>
</gene>
<keyword evidence="8" id="KW-0904">Protein phosphatase</keyword>
<comment type="catalytic activity">
    <reaction evidence="12">
        <text>O-phospho-L-seryl-[protein] + H2O = L-seryl-[protein] + phosphate</text>
        <dbReference type="Rhea" id="RHEA:20629"/>
        <dbReference type="Rhea" id="RHEA-COMP:9863"/>
        <dbReference type="Rhea" id="RHEA-COMP:11604"/>
        <dbReference type="ChEBI" id="CHEBI:15377"/>
        <dbReference type="ChEBI" id="CHEBI:29999"/>
        <dbReference type="ChEBI" id="CHEBI:43474"/>
        <dbReference type="ChEBI" id="CHEBI:83421"/>
        <dbReference type="EC" id="3.1.3.16"/>
    </reaction>
</comment>
<keyword evidence="9" id="KW-0496">Mitochondrion</keyword>
<evidence type="ECO:0000256" key="8">
    <source>
        <dbReference type="ARBA" id="ARBA00022912"/>
    </source>
</evidence>
<evidence type="ECO:0000256" key="5">
    <source>
        <dbReference type="ARBA" id="ARBA00022490"/>
    </source>
</evidence>
<dbReference type="PROSITE" id="PS00383">
    <property type="entry name" value="TYR_PHOSPHATASE_1"/>
    <property type="match status" value="1"/>
</dbReference>
<evidence type="ECO:0000313" key="16">
    <source>
        <dbReference type="Ensembl" id="ENSXETP00000043152"/>
    </source>
</evidence>
<dbReference type="Ensembl" id="ENSXETT00000105941">
    <property type="protein sequence ID" value="ENSXETP00000113312"/>
    <property type="gene ID" value="ENSXETG00000019946"/>
</dbReference>
<comment type="subcellular location">
    <subcellularLocation>
        <location evidence="2">Cytoplasm</location>
    </subcellularLocation>
    <subcellularLocation>
        <location evidence="3">Mitochondrion inner membrane</location>
        <topology evidence="3">Peripheral membrane protein</topology>
    </subcellularLocation>
    <subcellularLocation>
        <location evidence="1">Nucleus</location>
    </subcellularLocation>
</comment>
<dbReference type="Ensembl" id="ENSXETT00000043152">
    <property type="protein sequence ID" value="ENSXETP00000043152"/>
    <property type="gene ID" value="ENSXETG00000019946"/>
</dbReference>
<dbReference type="PANTHER" id="PTHR46495:SF1">
    <property type="entry name" value="DUAL SPECIFICITY PHOSPHATASE 21"/>
    <property type="match status" value="1"/>
</dbReference>
<keyword evidence="17" id="KW-1185">Reference proteome</keyword>
<dbReference type="PANTHER" id="PTHR46495">
    <property type="entry name" value="DUAL SPECIFICITY PROTEIN PHOSPHATASE 21"/>
    <property type="match status" value="1"/>
</dbReference>
<keyword evidence="10" id="KW-0472">Membrane</keyword>
<evidence type="ECO:0000256" key="3">
    <source>
        <dbReference type="ARBA" id="ARBA00004637"/>
    </source>
</evidence>
<dbReference type="Pfam" id="PF00782">
    <property type="entry name" value="DSPc"/>
    <property type="match status" value="1"/>
</dbReference>
<dbReference type="CTD" id="150290"/>
<evidence type="ECO:0000256" key="10">
    <source>
        <dbReference type="ARBA" id="ARBA00023136"/>
    </source>
</evidence>
<comment type="similarity">
    <text evidence="4">Belongs to the protein-tyrosine phosphatase family. Non-receptor class dual specificity subfamily.</text>
</comment>
<dbReference type="Ensembl" id="ENSXETT00000117549">
    <property type="protein sequence ID" value="ENSXETP00000104424"/>
    <property type="gene ID" value="ENSXETG00000019946"/>
</dbReference>
<dbReference type="InterPro" id="IPR020420">
    <property type="entry name" value="Atypical_DUSP_subfamB"/>
</dbReference>
<evidence type="ECO:0000313" key="20">
    <source>
        <dbReference type="Xenbase" id="XB-GENE-1018365"/>
    </source>
</evidence>
<dbReference type="Ensembl" id="ENSXETT00000112429">
    <property type="protein sequence ID" value="ENSXETP00000107593"/>
    <property type="gene ID" value="ENSXETG00000019946"/>
</dbReference>
<evidence type="ECO:0000256" key="9">
    <source>
        <dbReference type="ARBA" id="ARBA00023128"/>
    </source>
</evidence>
<protein>
    <submittedName>
        <fullName evidence="18 19">Dual specificity protein phosphatase 18</fullName>
    </submittedName>
    <submittedName>
        <fullName evidence="16">Dual-specificity phosphatase 18</fullName>
    </submittedName>
</protein>
<accession>A0A7D9NLL1</accession>
<evidence type="ECO:0000256" key="11">
    <source>
        <dbReference type="ARBA" id="ARBA00023242"/>
    </source>
</evidence>
<organism evidence="16">
    <name type="scientific">Xenopus tropicalis</name>
    <name type="common">Western clawed frog</name>
    <name type="synonym">Silurana tropicalis</name>
    <dbReference type="NCBI Taxonomy" id="8364"/>
    <lineage>
        <taxon>Eukaryota</taxon>
        <taxon>Metazoa</taxon>
        <taxon>Chordata</taxon>
        <taxon>Craniata</taxon>
        <taxon>Vertebrata</taxon>
        <taxon>Euteleostomi</taxon>
        <taxon>Amphibia</taxon>
        <taxon>Batrachia</taxon>
        <taxon>Anura</taxon>
        <taxon>Pipoidea</taxon>
        <taxon>Pipidae</taxon>
        <taxon>Xenopodinae</taxon>
        <taxon>Xenopus</taxon>
        <taxon>Silurana</taxon>
    </lineage>
</organism>
<dbReference type="GeneTree" id="ENSGT00940000163638"/>
<reference evidence="16" key="1">
    <citation type="journal article" date="2010" name="Science">
        <title>The genome of the Western clawed frog Xenopus tropicalis.</title>
        <authorList>
            <person name="Hellsten U."/>
            <person name="Harland R.M."/>
            <person name="Gilchrist M.J."/>
            <person name="Hendrix D."/>
            <person name="Jurka J."/>
            <person name="Kapitonov V."/>
            <person name="Ovcharenko I."/>
            <person name="Putnam N.H."/>
            <person name="Shu S."/>
            <person name="Taher L."/>
            <person name="Blitz I.L."/>
            <person name="Blumberg B."/>
            <person name="Dichmann D.S."/>
            <person name="Dubchak I."/>
            <person name="Amaya E."/>
            <person name="Detter J.C."/>
            <person name="Fletcher R."/>
            <person name="Gerhard D.S."/>
            <person name="Goodstein D."/>
            <person name="Graves T."/>
            <person name="Grigoriev I.V."/>
            <person name="Grimwood J."/>
            <person name="Kawashima T."/>
            <person name="Lindquist E."/>
            <person name="Lucas S.M."/>
            <person name="Mead P.E."/>
            <person name="Mitros T."/>
            <person name="Ogino H."/>
            <person name="Ohta Y."/>
            <person name="Poliakov A.V."/>
            <person name="Pollet N."/>
            <person name="Robert J."/>
            <person name="Salamov A."/>
            <person name="Sater A.K."/>
            <person name="Schmutz J."/>
            <person name="Terry A."/>
            <person name="Vize P.D."/>
            <person name="Warren W.C."/>
            <person name="Wells D."/>
            <person name="Wills A."/>
            <person name="Wilson R.K."/>
            <person name="Zimmerman L.B."/>
            <person name="Zorn A.M."/>
            <person name="Grainger R."/>
            <person name="Grammer T."/>
            <person name="Khokha M.K."/>
            <person name="Richardson P.M."/>
            <person name="Rokhsar D.S."/>
        </authorList>
    </citation>
    <scope>NUCLEOTIDE SEQUENCE [LARGE SCALE GENOMIC DNA]</scope>
    <source>
        <strain evidence="16">Nigerian</strain>
    </source>
</reference>
<dbReference type="Xenbase" id="XB-GENE-1018365">
    <property type="gene designation" value="dusp18"/>
</dbReference>
<sequence>MEEGPCSLSSSKRSFLSGLNSISEGLYLASAKAARNRTLLATHCITCVINVSLEIDKNESPELEYVHIPVPDTPDTCLLQYFDDIADKIHNIKVSGGSTLLHCVAGISRSPTLCLAYLMKYHSLSLLAAHARVKMCRPIIRPNLGFWKQLMSYEMTLFGKNTITIIDSPVGPIPDIYEKETKNLVPF</sequence>
<dbReference type="RefSeq" id="XP_002931751.1">
    <property type="nucleotide sequence ID" value="XM_002931705.5"/>
</dbReference>
<dbReference type="PROSITE" id="PS50056">
    <property type="entry name" value="TYR_PHOSPHATASE_2"/>
    <property type="match status" value="1"/>
</dbReference>
<evidence type="ECO:0000256" key="12">
    <source>
        <dbReference type="ARBA" id="ARBA00047761"/>
    </source>
</evidence>
<evidence type="ECO:0000256" key="4">
    <source>
        <dbReference type="ARBA" id="ARBA00008601"/>
    </source>
</evidence>
<evidence type="ECO:0000256" key="2">
    <source>
        <dbReference type="ARBA" id="ARBA00004496"/>
    </source>
</evidence>
<dbReference type="PROSITE" id="PS50054">
    <property type="entry name" value="TYR_PHOSPHATASE_DUAL"/>
    <property type="match status" value="1"/>
</dbReference>
<dbReference type="Ensembl" id="ENSXETT00000118115">
    <property type="protein sequence ID" value="ENSXETP00000104505"/>
    <property type="gene ID" value="ENSXETG00000019946"/>
</dbReference>
<evidence type="ECO:0000313" key="17">
    <source>
        <dbReference type="Proteomes" id="UP000008143"/>
    </source>
</evidence>